<keyword evidence="4" id="KW-0808">Transferase</keyword>
<evidence type="ECO:0000256" key="3">
    <source>
        <dbReference type="ARBA" id="ARBA00022490"/>
    </source>
</evidence>
<dbReference type="GO" id="GO:0047992">
    <property type="term" value="F:hydroxylysine kinase activity"/>
    <property type="evidence" value="ECO:0007669"/>
    <property type="project" value="UniProtKB-EC"/>
</dbReference>
<keyword evidence="3" id="KW-0963">Cytoplasm</keyword>
<protein>
    <recommendedName>
        <fullName evidence="9">Hydroxylysine kinase</fullName>
        <ecNumber evidence="8">2.7.1.81</ecNumber>
    </recommendedName>
</protein>
<dbReference type="InterPro" id="IPR050249">
    <property type="entry name" value="Pseudomonas-type_ThrB"/>
</dbReference>
<reference evidence="11" key="3">
    <citation type="submission" date="2025-09" db="UniProtKB">
        <authorList>
            <consortium name="Ensembl"/>
        </authorList>
    </citation>
    <scope>IDENTIFICATION</scope>
</reference>
<keyword evidence="5" id="KW-0418">Kinase</keyword>
<name>H3C4A0_TETNG</name>
<evidence type="ECO:0000256" key="8">
    <source>
        <dbReference type="ARBA" id="ARBA00038873"/>
    </source>
</evidence>
<dbReference type="FunCoup" id="H3C4A0">
    <property type="interactions" value="485"/>
</dbReference>
<evidence type="ECO:0000256" key="4">
    <source>
        <dbReference type="ARBA" id="ARBA00022679"/>
    </source>
</evidence>
<evidence type="ECO:0000256" key="2">
    <source>
        <dbReference type="ARBA" id="ARBA00006219"/>
    </source>
</evidence>
<dbReference type="AlphaFoldDB" id="H3C4A0"/>
<evidence type="ECO:0000256" key="1">
    <source>
        <dbReference type="ARBA" id="ARBA00004496"/>
    </source>
</evidence>
<dbReference type="InterPro" id="IPR002575">
    <property type="entry name" value="Aminoglycoside_PTrfase"/>
</dbReference>
<comment type="catalytic activity">
    <reaction evidence="6">
        <text>(5R)-5-hydroxy-L-lysine + GTP = (5R)-5-phosphooxy-L-lysine + GDP + H(+)</text>
        <dbReference type="Rhea" id="RHEA:19049"/>
        <dbReference type="ChEBI" id="CHEBI:15378"/>
        <dbReference type="ChEBI" id="CHEBI:37565"/>
        <dbReference type="ChEBI" id="CHEBI:57882"/>
        <dbReference type="ChEBI" id="CHEBI:58189"/>
        <dbReference type="ChEBI" id="CHEBI:58357"/>
        <dbReference type="EC" id="2.7.1.81"/>
    </reaction>
</comment>
<dbReference type="EC" id="2.7.1.81" evidence="8"/>
<evidence type="ECO:0000313" key="11">
    <source>
        <dbReference type="Ensembl" id="ENSTNIP00000003069.1"/>
    </source>
</evidence>
<dbReference type="Pfam" id="PF01636">
    <property type="entry name" value="APH"/>
    <property type="match status" value="1"/>
</dbReference>
<dbReference type="GeneTree" id="ENSGT00390000011314"/>
<proteinExistence type="inferred from homology"/>
<dbReference type="STRING" id="99883.ENSTNIP00000003069"/>
<dbReference type="GO" id="GO:0005737">
    <property type="term" value="C:cytoplasm"/>
    <property type="evidence" value="ECO:0007669"/>
    <property type="project" value="UniProtKB-SubCell"/>
</dbReference>
<comment type="subcellular location">
    <subcellularLocation>
        <location evidence="1">Cytoplasm</location>
    </subcellularLocation>
</comment>
<dbReference type="SUPFAM" id="SSF56112">
    <property type="entry name" value="Protein kinase-like (PK-like)"/>
    <property type="match status" value="1"/>
</dbReference>
<dbReference type="PANTHER" id="PTHR21064">
    <property type="entry name" value="AMINOGLYCOSIDE PHOSPHOTRANSFERASE DOMAIN-CONTAINING PROTEIN-RELATED"/>
    <property type="match status" value="1"/>
</dbReference>
<evidence type="ECO:0000256" key="5">
    <source>
        <dbReference type="ARBA" id="ARBA00022777"/>
    </source>
</evidence>
<dbReference type="Gene3D" id="3.90.1200.10">
    <property type="match status" value="1"/>
</dbReference>
<evidence type="ECO:0000256" key="7">
    <source>
        <dbReference type="ARBA" id="ARBA00037368"/>
    </source>
</evidence>
<comment type="similarity">
    <text evidence="2">Belongs to the aminoglycoside phosphotransferase family.</text>
</comment>
<dbReference type="Gene3D" id="3.30.200.20">
    <property type="entry name" value="Phosphorylase Kinase, domain 1"/>
    <property type="match status" value="1"/>
</dbReference>
<keyword evidence="12" id="KW-1185">Reference proteome</keyword>
<comment type="function">
    <text evidence="7">Catalyzes the GTP-dependent phosphorylation of 5-hydroxy-L-lysine.</text>
</comment>
<reference evidence="12" key="1">
    <citation type="journal article" date="2004" name="Nature">
        <title>Genome duplication in the teleost fish Tetraodon nigroviridis reveals the early vertebrate proto-karyotype.</title>
        <authorList>
            <person name="Jaillon O."/>
            <person name="Aury J.-M."/>
            <person name="Brunet F."/>
            <person name="Petit J.-L."/>
            <person name="Stange-Thomann N."/>
            <person name="Mauceli E."/>
            <person name="Bouneau L."/>
            <person name="Fischer C."/>
            <person name="Ozouf-Costaz C."/>
            <person name="Bernot A."/>
            <person name="Nicaud S."/>
            <person name="Jaffe D."/>
            <person name="Fisher S."/>
            <person name="Lutfalla G."/>
            <person name="Dossat C."/>
            <person name="Segurens B."/>
            <person name="Dasilva C."/>
            <person name="Salanoubat M."/>
            <person name="Levy M."/>
            <person name="Boudet N."/>
            <person name="Castellano S."/>
            <person name="Anthouard V."/>
            <person name="Jubin C."/>
            <person name="Castelli V."/>
            <person name="Katinka M."/>
            <person name="Vacherie B."/>
            <person name="Biemont C."/>
            <person name="Skalli Z."/>
            <person name="Cattolico L."/>
            <person name="Poulain J."/>
            <person name="De Berardinis V."/>
            <person name="Cruaud C."/>
            <person name="Duprat S."/>
            <person name="Brottier P."/>
            <person name="Coutanceau J.-P."/>
            <person name="Gouzy J."/>
            <person name="Parra G."/>
            <person name="Lardier G."/>
            <person name="Chapple C."/>
            <person name="McKernan K.J."/>
            <person name="McEwan P."/>
            <person name="Bosak S."/>
            <person name="Kellis M."/>
            <person name="Volff J.-N."/>
            <person name="Guigo R."/>
            <person name="Zody M.C."/>
            <person name="Mesirov J."/>
            <person name="Lindblad-Toh K."/>
            <person name="Birren B."/>
            <person name="Nusbaum C."/>
            <person name="Kahn D."/>
            <person name="Robinson-Rechavi M."/>
            <person name="Laudet V."/>
            <person name="Schachter V."/>
            <person name="Quetier F."/>
            <person name="Saurin W."/>
            <person name="Scarpelli C."/>
            <person name="Wincker P."/>
            <person name="Lander E.S."/>
            <person name="Weissenbach J."/>
            <person name="Roest Crollius H."/>
        </authorList>
    </citation>
    <scope>NUCLEOTIDE SEQUENCE [LARGE SCALE GENOMIC DNA]</scope>
</reference>
<dbReference type="OMA" id="ELAICIM"/>
<reference evidence="11" key="2">
    <citation type="submission" date="2025-08" db="UniProtKB">
        <authorList>
            <consortium name="Ensembl"/>
        </authorList>
    </citation>
    <scope>IDENTIFICATION</scope>
</reference>
<dbReference type="Proteomes" id="UP000007303">
    <property type="component" value="Unassembled WGS sequence"/>
</dbReference>
<dbReference type="FunFam" id="3.90.1200.10:FF:000007">
    <property type="entry name" value="hydroxylysine kinase isoform X1"/>
    <property type="match status" value="1"/>
</dbReference>
<organism evidence="11 12">
    <name type="scientific">Tetraodon nigroviridis</name>
    <name type="common">Spotted green pufferfish</name>
    <name type="synonym">Chelonodon nigroviridis</name>
    <dbReference type="NCBI Taxonomy" id="99883"/>
    <lineage>
        <taxon>Eukaryota</taxon>
        <taxon>Metazoa</taxon>
        <taxon>Chordata</taxon>
        <taxon>Craniata</taxon>
        <taxon>Vertebrata</taxon>
        <taxon>Euteleostomi</taxon>
        <taxon>Actinopterygii</taxon>
        <taxon>Neopterygii</taxon>
        <taxon>Teleostei</taxon>
        <taxon>Neoteleostei</taxon>
        <taxon>Acanthomorphata</taxon>
        <taxon>Eupercaria</taxon>
        <taxon>Tetraodontiformes</taxon>
        <taxon>Tetradontoidea</taxon>
        <taxon>Tetraodontidae</taxon>
        <taxon>Tetraodon</taxon>
    </lineage>
</organism>
<dbReference type="Ensembl" id="ENSTNIT00000003653.1">
    <property type="protein sequence ID" value="ENSTNIP00000003069.1"/>
    <property type="gene ID" value="ENSTNIG00000000472.1"/>
</dbReference>
<dbReference type="InterPro" id="IPR011009">
    <property type="entry name" value="Kinase-like_dom_sf"/>
</dbReference>
<evidence type="ECO:0000256" key="6">
    <source>
        <dbReference type="ARBA" id="ARBA00036820"/>
    </source>
</evidence>
<evidence type="ECO:0000256" key="9">
    <source>
        <dbReference type="ARBA" id="ARBA00040505"/>
    </source>
</evidence>
<dbReference type="InParanoid" id="H3C4A0"/>
<accession>H3C4A0</accession>
<feature type="domain" description="Aminoglycoside phosphotransferase" evidence="10">
    <location>
        <begin position="41"/>
        <end position="270"/>
    </location>
</feature>
<dbReference type="PANTHER" id="PTHR21064:SF1">
    <property type="entry name" value="HYDROXYLYSINE KINASE"/>
    <property type="match status" value="1"/>
</dbReference>
<sequence length="365" mass="41148">VSSCRKIMSDERINPQFSRSQAAEMVKRLYGLSPGNMDPLPSYHDQNFYVPTEEGGEYILKIFNFVESQNLKRIGVQMQAMSFLRQNGLPVPTAVPTNSGQISSLEEADFGCGCRKYLVILLTFLPGTVISKVPLTAPLLFEAGKTAARMDTILQKFQHPFYDELRRDNFLWCLSNIPMLEEYLQVAEGEPLKEIVEGVIRQFRTSVIPKTSSFHSALIHGDFNDLNLLVLPDDNGGHRISGILDFNDLHLACSVYELAICIMYLMLEHPNPMVVGGLVLAGWETVLPLNQAEKDCLYVLVMSRFCQSCLLARHEVILHPENAEYLMTTSKTGVSILRQLWELGKEEVESVWFKVAAEYSCQNTT</sequence>
<dbReference type="HOGENOM" id="CLU_042971_1_1_1"/>
<evidence type="ECO:0000259" key="10">
    <source>
        <dbReference type="Pfam" id="PF01636"/>
    </source>
</evidence>
<evidence type="ECO:0000313" key="12">
    <source>
        <dbReference type="Proteomes" id="UP000007303"/>
    </source>
</evidence>